<dbReference type="Proteomes" id="UP001215598">
    <property type="component" value="Unassembled WGS sequence"/>
</dbReference>
<evidence type="ECO:0000313" key="2">
    <source>
        <dbReference type="Proteomes" id="UP001215598"/>
    </source>
</evidence>
<dbReference type="EMBL" id="JARKIB010000175">
    <property type="protein sequence ID" value="KAJ7728092.1"/>
    <property type="molecule type" value="Genomic_DNA"/>
</dbReference>
<comment type="caution">
    <text evidence="1">The sequence shown here is derived from an EMBL/GenBank/DDBJ whole genome shotgun (WGS) entry which is preliminary data.</text>
</comment>
<accession>A0AAD7HVI5</accession>
<reference evidence="1" key="1">
    <citation type="submission" date="2023-03" db="EMBL/GenBank/DDBJ databases">
        <title>Massive genome expansion in bonnet fungi (Mycena s.s.) driven by repeated elements and novel gene families across ecological guilds.</title>
        <authorList>
            <consortium name="Lawrence Berkeley National Laboratory"/>
            <person name="Harder C.B."/>
            <person name="Miyauchi S."/>
            <person name="Viragh M."/>
            <person name="Kuo A."/>
            <person name="Thoen E."/>
            <person name="Andreopoulos B."/>
            <person name="Lu D."/>
            <person name="Skrede I."/>
            <person name="Drula E."/>
            <person name="Henrissat B."/>
            <person name="Morin E."/>
            <person name="Kohler A."/>
            <person name="Barry K."/>
            <person name="LaButti K."/>
            <person name="Morin E."/>
            <person name="Salamov A."/>
            <person name="Lipzen A."/>
            <person name="Mereny Z."/>
            <person name="Hegedus B."/>
            <person name="Baldrian P."/>
            <person name="Stursova M."/>
            <person name="Weitz H."/>
            <person name="Taylor A."/>
            <person name="Grigoriev I.V."/>
            <person name="Nagy L.G."/>
            <person name="Martin F."/>
            <person name="Kauserud H."/>
        </authorList>
    </citation>
    <scope>NUCLEOTIDE SEQUENCE</scope>
    <source>
        <strain evidence="1">CBHHK182m</strain>
    </source>
</reference>
<sequence>MNLKRRLVPSKYLLEAEGKGVEITRGGSRWQDETAGPAHSDDQSYQFRERCIFFLVESLPPEFFSVVFYGQLKTVVEFFGGLPAISPVPSPIPVRGSLQVEVEYAGGDQYFQSRLLTVLKGIAVEKLQVHLPQTRNYWCGGSDLGNIPHVNGPPPRLEHGRQRIAVELLACVNGEIFQVRNERRLRSISSLTVGTAPRMEAIDSLPRCDADLGAGEQASG</sequence>
<evidence type="ECO:0000313" key="1">
    <source>
        <dbReference type="EMBL" id="KAJ7728092.1"/>
    </source>
</evidence>
<protein>
    <submittedName>
        <fullName evidence="1">Uncharacterized protein</fullName>
    </submittedName>
</protein>
<proteinExistence type="predicted"/>
<organism evidence="1 2">
    <name type="scientific">Mycena metata</name>
    <dbReference type="NCBI Taxonomy" id="1033252"/>
    <lineage>
        <taxon>Eukaryota</taxon>
        <taxon>Fungi</taxon>
        <taxon>Dikarya</taxon>
        <taxon>Basidiomycota</taxon>
        <taxon>Agaricomycotina</taxon>
        <taxon>Agaricomycetes</taxon>
        <taxon>Agaricomycetidae</taxon>
        <taxon>Agaricales</taxon>
        <taxon>Marasmiineae</taxon>
        <taxon>Mycenaceae</taxon>
        <taxon>Mycena</taxon>
    </lineage>
</organism>
<keyword evidence="2" id="KW-1185">Reference proteome</keyword>
<dbReference type="AlphaFoldDB" id="A0AAD7HVI5"/>
<gene>
    <name evidence="1" type="ORF">B0H16DRAFT_1470682</name>
</gene>
<name>A0AAD7HVI5_9AGAR</name>